<evidence type="ECO:0000313" key="3">
    <source>
        <dbReference type="Proteomes" id="UP000198287"/>
    </source>
</evidence>
<feature type="signal peptide" evidence="1">
    <location>
        <begin position="1"/>
        <end position="20"/>
    </location>
</feature>
<accession>A0A226D269</accession>
<reference evidence="2 3" key="1">
    <citation type="submission" date="2015-12" db="EMBL/GenBank/DDBJ databases">
        <title>The genome of Folsomia candida.</title>
        <authorList>
            <person name="Faddeeva A."/>
            <person name="Derks M.F."/>
            <person name="Anvar Y."/>
            <person name="Smit S."/>
            <person name="Van Straalen N."/>
            <person name="Roelofs D."/>
        </authorList>
    </citation>
    <scope>NUCLEOTIDE SEQUENCE [LARGE SCALE GENOMIC DNA]</scope>
    <source>
        <strain evidence="2 3">VU population</strain>
        <tissue evidence="2">Whole body</tissue>
    </source>
</reference>
<feature type="chain" id="PRO_5012126860" evidence="1">
    <location>
        <begin position="21"/>
        <end position="334"/>
    </location>
</feature>
<proteinExistence type="predicted"/>
<keyword evidence="1" id="KW-0732">Signal</keyword>
<protein>
    <submittedName>
        <fullName evidence="2">Uncharacterized protein</fullName>
    </submittedName>
</protein>
<name>A0A226D269_FOLCA</name>
<dbReference type="AlphaFoldDB" id="A0A226D269"/>
<dbReference type="EMBL" id="LNIX01000039">
    <property type="protein sequence ID" value="OXA39253.1"/>
    <property type="molecule type" value="Genomic_DNA"/>
</dbReference>
<organism evidence="2 3">
    <name type="scientific">Folsomia candida</name>
    <name type="common">Springtail</name>
    <dbReference type="NCBI Taxonomy" id="158441"/>
    <lineage>
        <taxon>Eukaryota</taxon>
        <taxon>Metazoa</taxon>
        <taxon>Ecdysozoa</taxon>
        <taxon>Arthropoda</taxon>
        <taxon>Hexapoda</taxon>
        <taxon>Collembola</taxon>
        <taxon>Entomobryomorpha</taxon>
        <taxon>Isotomoidea</taxon>
        <taxon>Isotomidae</taxon>
        <taxon>Proisotominae</taxon>
        <taxon>Folsomia</taxon>
    </lineage>
</organism>
<evidence type="ECO:0000313" key="2">
    <source>
        <dbReference type="EMBL" id="OXA39253.1"/>
    </source>
</evidence>
<sequence length="334" mass="39018">MNLLYGIILPLIGYIATTLGNSQDDINCLFIYREYQPDDHFRSFIPYFVETPQRPETAHVLVTLTILRHTLPQNETSLLRTQQRLGSNCVVIFLFLVDFKSQIYQNLQHDQKAIFSNYYNSPESVFVIRIHQHILIPWGKSPSSAYLSLSSSPNYADYFVLKDAYVGGTYGIIPPKIPIWDIFQRKWRPSLALHHSMLLAVNAFDIKCIPRADLYRIEMDIFHTPCNDNSEFLHLLSSHFNISMGYDVSPETFWKSPFNTIHVNLAFVSIPESLKRVPRMYSAYQRHILYCRAVTKFESTWTVWLTPYDYHCWMGVCVTVLLPIVWMLQFNLNK</sequence>
<gene>
    <name evidence="2" type="ORF">Fcan01_25852</name>
</gene>
<dbReference type="Proteomes" id="UP000198287">
    <property type="component" value="Unassembled WGS sequence"/>
</dbReference>
<keyword evidence="3" id="KW-1185">Reference proteome</keyword>
<evidence type="ECO:0000256" key="1">
    <source>
        <dbReference type="SAM" id="SignalP"/>
    </source>
</evidence>
<comment type="caution">
    <text evidence="2">The sequence shown here is derived from an EMBL/GenBank/DDBJ whole genome shotgun (WGS) entry which is preliminary data.</text>
</comment>